<keyword evidence="5" id="KW-0375">Hydrogen ion transport</keyword>
<keyword evidence="9" id="KW-0066">ATP synthesis</keyword>
<evidence type="ECO:0000256" key="7">
    <source>
        <dbReference type="ARBA" id="ARBA00023136"/>
    </source>
</evidence>
<dbReference type="InterPro" id="IPR000131">
    <property type="entry name" value="ATP_synth_F1_gsu"/>
</dbReference>
<evidence type="ECO:0000256" key="4">
    <source>
        <dbReference type="ARBA" id="ARBA00022448"/>
    </source>
</evidence>
<dbReference type="GO" id="GO:0046933">
    <property type="term" value="F:proton-transporting ATP synthase activity, rotational mechanism"/>
    <property type="evidence" value="ECO:0007669"/>
    <property type="project" value="InterPro"/>
</dbReference>
<evidence type="ECO:0000256" key="6">
    <source>
        <dbReference type="ARBA" id="ARBA00023065"/>
    </source>
</evidence>
<evidence type="ECO:0000256" key="2">
    <source>
        <dbReference type="ARBA" id="ARBA00004170"/>
    </source>
</evidence>
<evidence type="ECO:0000313" key="10">
    <source>
        <dbReference type="EMBL" id="OGG05546.1"/>
    </source>
</evidence>
<evidence type="ECO:0000256" key="9">
    <source>
        <dbReference type="ARBA" id="ARBA00023310"/>
    </source>
</evidence>
<evidence type="ECO:0000256" key="1">
    <source>
        <dbReference type="ARBA" id="ARBA00003456"/>
    </source>
</evidence>
<proteinExistence type="inferred from homology"/>
<dbReference type="SUPFAM" id="SSF52943">
    <property type="entry name" value="ATP synthase (F1-ATPase), gamma subunit"/>
    <property type="match status" value="1"/>
</dbReference>
<sequence length="318" mass="36896">MSVITDIKEQISDLTTFKHISAAFTEAAAVRLRNIRKAYERNTGFYDEISHIYHLVQINVKLNTPQSGLNTNSKSTNGKNNSDPLKLSVALTSNQRFYGIINNEIMAYFLREAEKNKTEKLIIGSTGVSFMRSMDYKGKYESVIFRGNNPDEKESIEFLNKISPYDQVTIYYPKFISFLKQDIGSIDITKKIPPVEEKEKQIMKEEINLIFEPELFKMIKFFDSQVRMILFKRVVLEAEMARTAARLLAMSQAEERSDFEIKQKRLHLRKVISSFTNSQLLETFSGIKKWKHGLPSRRYQAEMKNKILFLETEAPDVE</sequence>
<dbReference type="GO" id="GO:0045259">
    <property type="term" value="C:proton-transporting ATP synthase complex"/>
    <property type="evidence" value="ECO:0007669"/>
    <property type="project" value="UniProtKB-KW"/>
</dbReference>
<keyword evidence="6" id="KW-0406">Ion transport</keyword>
<protein>
    <recommendedName>
        <fullName evidence="12">ATP synthase gamma chain</fullName>
    </recommendedName>
</protein>
<evidence type="ECO:0000313" key="11">
    <source>
        <dbReference type="Proteomes" id="UP000177354"/>
    </source>
</evidence>
<comment type="function">
    <text evidence="1">Produces ATP from ADP in the presence of a proton gradient across the membrane. The gamma chain is believed to be important in regulating ATPase activity and the flow of protons through the CF(0) complex.</text>
</comment>
<dbReference type="Pfam" id="PF00231">
    <property type="entry name" value="ATP-synt"/>
    <property type="match status" value="1"/>
</dbReference>
<name>A0A1F5YZI6_9BACT</name>
<keyword evidence="4" id="KW-0813">Transport</keyword>
<comment type="subcellular location">
    <subcellularLocation>
        <location evidence="2">Membrane</location>
        <topology evidence="2">Peripheral membrane protein</topology>
    </subcellularLocation>
</comment>
<evidence type="ECO:0008006" key="12">
    <source>
        <dbReference type="Google" id="ProtNLM"/>
    </source>
</evidence>
<reference evidence="10 11" key="1">
    <citation type="journal article" date="2016" name="Nat. Commun.">
        <title>Thousands of microbial genomes shed light on interconnected biogeochemical processes in an aquifer system.</title>
        <authorList>
            <person name="Anantharaman K."/>
            <person name="Brown C.T."/>
            <person name="Hug L.A."/>
            <person name="Sharon I."/>
            <person name="Castelle C.J."/>
            <person name="Probst A.J."/>
            <person name="Thomas B.C."/>
            <person name="Singh A."/>
            <person name="Wilkins M.J."/>
            <person name="Karaoz U."/>
            <person name="Brodie E.L."/>
            <person name="Williams K.H."/>
            <person name="Hubbard S.S."/>
            <person name="Banfield J.F."/>
        </authorList>
    </citation>
    <scope>NUCLEOTIDE SEQUENCE [LARGE SCALE GENOMIC DNA]</scope>
</reference>
<keyword evidence="8" id="KW-0139">CF(1)</keyword>
<gene>
    <name evidence="10" type="ORF">A2777_06355</name>
</gene>
<organism evidence="10 11">
    <name type="scientific">Candidatus Gottesmanbacteria bacterium RIFCSPHIGHO2_01_FULL_40_15</name>
    <dbReference type="NCBI Taxonomy" id="1798376"/>
    <lineage>
        <taxon>Bacteria</taxon>
        <taxon>Candidatus Gottesmaniibacteriota</taxon>
    </lineage>
</organism>
<comment type="caution">
    <text evidence="10">The sequence shown here is derived from an EMBL/GenBank/DDBJ whole genome shotgun (WGS) entry which is preliminary data.</text>
</comment>
<dbReference type="Gene3D" id="3.40.1380.10">
    <property type="match status" value="1"/>
</dbReference>
<comment type="similarity">
    <text evidence="3">Belongs to the ATPase gamma chain family.</text>
</comment>
<dbReference type="InterPro" id="IPR035968">
    <property type="entry name" value="ATP_synth_F1_ATPase_gsu"/>
</dbReference>
<evidence type="ECO:0000256" key="5">
    <source>
        <dbReference type="ARBA" id="ARBA00022781"/>
    </source>
</evidence>
<accession>A0A1F5YZI6</accession>
<keyword evidence="7" id="KW-0472">Membrane</keyword>
<dbReference type="Proteomes" id="UP000177354">
    <property type="component" value="Unassembled WGS sequence"/>
</dbReference>
<evidence type="ECO:0000256" key="3">
    <source>
        <dbReference type="ARBA" id="ARBA00007681"/>
    </source>
</evidence>
<evidence type="ECO:0000256" key="8">
    <source>
        <dbReference type="ARBA" id="ARBA00023196"/>
    </source>
</evidence>
<dbReference type="EMBL" id="MFJF01000030">
    <property type="protein sequence ID" value="OGG05546.1"/>
    <property type="molecule type" value="Genomic_DNA"/>
</dbReference>
<dbReference type="AlphaFoldDB" id="A0A1F5YZI6"/>